<dbReference type="Gene3D" id="1.25.40.10">
    <property type="entry name" value="Tetratricopeptide repeat domain"/>
    <property type="match status" value="1"/>
</dbReference>
<dbReference type="RefSeq" id="WP_089970256.1">
    <property type="nucleotide sequence ID" value="NZ_FNJM01000007.1"/>
</dbReference>
<dbReference type="Pfam" id="PF07532">
    <property type="entry name" value="Big_4"/>
    <property type="match status" value="1"/>
</dbReference>
<dbReference type="InterPro" id="IPR009739">
    <property type="entry name" value="LprI-like_N"/>
</dbReference>
<keyword evidence="1" id="KW-0802">TPR repeat</keyword>
<dbReference type="PROSITE" id="PS50005">
    <property type="entry name" value="TPR"/>
    <property type="match status" value="1"/>
</dbReference>
<evidence type="ECO:0000256" key="1">
    <source>
        <dbReference type="PROSITE-ProRule" id="PRU00339"/>
    </source>
</evidence>
<protein>
    <submittedName>
        <fullName evidence="5">Uncharacterized conserved protein YecT, DUF1311 family</fullName>
    </submittedName>
</protein>
<evidence type="ECO:0000313" key="5">
    <source>
        <dbReference type="EMBL" id="SDP53649.1"/>
    </source>
</evidence>
<dbReference type="Gene3D" id="1.20.1270.180">
    <property type="match status" value="1"/>
</dbReference>
<name>A0A1H0TI29_9CLOT</name>
<evidence type="ECO:0000259" key="4">
    <source>
        <dbReference type="Pfam" id="PF07532"/>
    </source>
</evidence>
<dbReference type="SUPFAM" id="SSF48452">
    <property type="entry name" value="TPR-like"/>
    <property type="match status" value="1"/>
</dbReference>
<organism evidence="5 6">
    <name type="scientific">Clostridium gasigenes</name>
    <dbReference type="NCBI Taxonomy" id="94869"/>
    <lineage>
        <taxon>Bacteria</taxon>
        <taxon>Bacillati</taxon>
        <taxon>Bacillota</taxon>
        <taxon>Clostridia</taxon>
        <taxon>Eubacteriales</taxon>
        <taxon>Clostridiaceae</taxon>
        <taxon>Clostridium</taxon>
    </lineage>
</organism>
<evidence type="ECO:0000259" key="3">
    <source>
        <dbReference type="Pfam" id="PF07007"/>
    </source>
</evidence>
<dbReference type="InterPro" id="IPR019734">
    <property type="entry name" value="TPR_rpt"/>
</dbReference>
<feature type="domain" description="Lysozyme inhibitor LprI-like N-terminal" evidence="3">
    <location>
        <begin position="243"/>
        <end position="329"/>
    </location>
</feature>
<dbReference type="PANTHER" id="PTHR39176">
    <property type="entry name" value="PERIPLASMIC PROTEIN-RELATED"/>
    <property type="match status" value="1"/>
</dbReference>
<evidence type="ECO:0000256" key="2">
    <source>
        <dbReference type="SAM" id="SignalP"/>
    </source>
</evidence>
<feature type="domain" description="Bacterial Ig-like" evidence="4">
    <location>
        <begin position="133"/>
        <end position="184"/>
    </location>
</feature>
<feature type="signal peptide" evidence="2">
    <location>
        <begin position="1"/>
        <end position="25"/>
    </location>
</feature>
<gene>
    <name evidence="5" type="ORF">SAMN04488529_10753</name>
</gene>
<dbReference type="OrthoDB" id="1934744at2"/>
<feature type="chain" id="PRO_5038455079" evidence="2">
    <location>
        <begin position="26"/>
        <end position="335"/>
    </location>
</feature>
<dbReference type="PROSITE" id="PS51257">
    <property type="entry name" value="PROKAR_LIPOPROTEIN"/>
    <property type="match status" value="1"/>
</dbReference>
<dbReference type="InterPro" id="IPR011081">
    <property type="entry name" value="Big_4"/>
</dbReference>
<dbReference type="EMBL" id="FNJM01000007">
    <property type="protein sequence ID" value="SDP53649.1"/>
    <property type="molecule type" value="Genomic_DNA"/>
</dbReference>
<reference evidence="5 6" key="1">
    <citation type="submission" date="2016-10" db="EMBL/GenBank/DDBJ databases">
        <authorList>
            <person name="de Groot N.N."/>
        </authorList>
    </citation>
    <scope>NUCLEOTIDE SEQUENCE [LARGE SCALE GENOMIC DNA]</scope>
    <source>
        <strain evidence="5 6">DSM 12272</strain>
    </source>
</reference>
<proteinExistence type="predicted"/>
<dbReference type="Pfam" id="PF07007">
    <property type="entry name" value="LprI"/>
    <property type="match status" value="1"/>
</dbReference>
<dbReference type="Proteomes" id="UP000198597">
    <property type="component" value="Unassembled WGS sequence"/>
</dbReference>
<keyword evidence="2" id="KW-0732">Signal</keyword>
<evidence type="ECO:0000313" key="6">
    <source>
        <dbReference type="Proteomes" id="UP000198597"/>
    </source>
</evidence>
<dbReference type="STRING" id="94869.SAMN04488529_10753"/>
<accession>A0A1H0TI29</accession>
<keyword evidence="6" id="KW-1185">Reference proteome</keyword>
<feature type="repeat" description="TPR" evidence="1">
    <location>
        <begin position="49"/>
        <end position="82"/>
    </location>
</feature>
<dbReference type="AlphaFoldDB" id="A0A1H0TI29"/>
<dbReference type="PANTHER" id="PTHR39176:SF1">
    <property type="entry name" value="PERIPLASMIC PROTEIN"/>
    <property type="match status" value="1"/>
</dbReference>
<dbReference type="InterPro" id="IPR011990">
    <property type="entry name" value="TPR-like_helical_dom_sf"/>
</dbReference>
<sequence length="335" mass="38164">MNKKFKTKNLSIFLSLLLISTFVSCSKIDKETILSPNVTEDIKVEENEVKVTLEKGNSYLNDNDFANAKLTYEKAISIDKVNKDIYLEIKDKYLEINRFDDALYFVQLALNNNTDIDNMKIISDNIKSKFEITSIDKSLYEGESYTLPSELSTKINNETISIPVTWNNSVINTSTAGTFSYTGTNKEYSRQFTAILTVLPTSKVSSTDLVQATKPVENKKDIYIEKIGQVKASMSDLTASFAGTTLDQYFGASEEYLRWDNLLNEIYSVLKEQMSTEDFEKLKNEQIKWINDKDPKAKESAKKFEGGSQYKVAYSCTLGDLTEDRCNYLVNNYMK</sequence>